<dbReference type="OrthoDB" id="1683430at2"/>
<evidence type="ECO:0000256" key="1">
    <source>
        <dbReference type="SAM" id="MobiDB-lite"/>
    </source>
</evidence>
<accession>A0A3D9ZKY9</accession>
<dbReference type="Pfam" id="PF03551">
    <property type="entry name" value="PadR"/>
    <property type="match status" value="1"/>
</dbReference>
<dbReference type="SUPFAM" id="SSF46785">
    <property type="entry name" value="Winged helix' DNA-binding domain"/>
    <property type="match status" value="1"/>
</dbReference>
<gene>
    <name evidence="3" type="ORF">DFJ67_3878</name>
</gene>
<dbReference type="InterPro" id="IPR005149">
    <property type="entry name" value="Tscrpt_reg_PadR_N"/>
</dbReference>
<feature type="domain" description="Transcription regulator PadR N-terminal" evidence="2">
    <location>
        <begin position="70"/>
        <end position="138"/>
    </location>
</feature>
<feature type="region of interest" description="Disordered" evidence="1">
    <location>
        <begin position="1"/>
        <end position="63"/>
    </location>
</feature>
<keyword evidence="4" id="KW-1185">Reference proteome</keyword>
<dbReference type="PANTHER" id="PTHR43252:SF2">
    <property type="entry name" value="TRANSCRIPTION REGULATOR, PADR-LIKE FAMILY"/>
    <property type="match status" value="1"/>
</dbReference>
<dbReference type="EMBL" id="QUMQ01000001">
    <property type="protein sequence ID" value="REF97871.1"/>
    <property type="molecule type" value="Genomic_DNA"/>
</dbReference>
<name>A0A3D9ZKY9_9ACTN</name>
<dbReference type="Gene3D" id="1.10.10.10">
    <property type="entry name" value="Winged helix-like DNA-binding domain superfamily/Winged helix DNA-binding domain"/>
    <property type="match status" value="1"/>
</dbReference>
<evidence type="ECO:0000313" key="4">
    <source>
        <dbReference type="Proteomes" id="UP000256913"/>
    </source>
</evidence>
<sequence length="209" mass="22498">MRFQRENLHRGHHGGHDARMRGHGFPGGDFGGPGWGFGGFGGFGPGGPGGGPGGRGRGRGGRRPNVRAALLALLTERPMHGYEMIQELEQRTGGMWRPSPGSVYPTLQLLEDEGLIISTTDGGRKNFALTEAGQAEATQAAEQAPWSAFEAAGAVNSWHDIREAAMGTMNALRQVLRNGTDDQRTRAAEVLDEARRKLYAILAEEPETR</sequence>
<organism evidence="3 4">
    <name type="scientific">Asanoa ferruginea</name>
    <dbReference type="NCBI Taxonomy" id="53367"/>
    <lineage>
        <taxon>Bacteria</taxon>
        <taxon>Bacillati</taxon>
        <taxon>Actinomycetota</taxon>
        <taxon>Actinomycetes</taxon>
        <taxon>Micromonosporales</taxon>
        <taxon>Micromonosporaceae</taxon>
        <taxon>Asanoa</taxon>
    </lineage>
</organism>
<dbReference type="Proteomes" id="UP000256913">
    <property type="component" value="Unassembled WGS sequence"/>
</dbReference>
<reference evidence="3 4" key="1">
    <citation type="submission" date="2018-08" db="EMBL/GenBank/DDBJ databases">
        <title>Sequencing the genomes of 1000 actinobacteria strains.</title>
        <authorList>
            <person name="Klenk H.-P."/>
        </authorList>
    </citation>
    <scope>NUCLEOTIDE SEQUENCE [LARGE SCALE GENOMIC DNA]</scope>
    <source>
        <strain evidence="3 4">DSM 44099</strain>
    </source>
</reference>
<dbReference type="PANTHER" id="PTHR43252">
    <property type="entry name" value="TRANSCRIPTIONAL REGULATOR YQJI"/>
    <property type="match status" value="1"/>
</dbReference>
<feature type="compositionally biased region" description="Gly residues" evidence="1">
    <location>
        <begin position="24"/>
        <end position="55"/>
    </location>
</feature>
<comment type="caution">
    <text evidence="3">The sequence shown here is derived from an EMBL/GenBank/DDBJ whole genome shotgun (WGS) entry which is preliminary data.</text>
</comment>
<evidence type="ECO:0000313" key="3">
    <source>
        <dbReference type="EMBL" id="REF97871.1"/>
    </source>
</evidence>
<dbReference type="RefSeq" id="WP_116069249.1">
    <property type="nucleotide sequence ID" value="NZ_BONB01000075.1"/>
</dbReference>
<proteinExistence type="predicted"/>
<feature type="compositionally biased region" description="Basic and acidic residues" evidence="1">
    <location>
        <begin position="1"/>
        <end position="20"/>
    </location>
</feature>
<dbReference type="InterPro" id="IPR036390">
    <property type="entry name" value="WH_DNA-bd_sf"/>
</dbReference>
<protein>
    <submittedName>
        <fullName evidence="3">PadR family transcriptional regulator</fullName>
    </submittedName>
</protein>
<evidence type="ECO:0000259" key="2">
    <source>
        <dbReference type="Pfam" id="PF03551"/>
    </source>
</evidence>
<dbReference type="InterPro" id="IPR036388">
    <property type="entry name" value="WH-like_DNA-bd_sf"/>
</dbReference>
<dbReference type="AlphaFoldDB" id="A0A3D9ZKY9"/>